<dbReference type="PANTHER" id="PTHR18034">
    <property type="entry name" value="CELL CYCLE CONTROL PROTEIN CWF22-RELATED"/>
    <property type="match status" value="1"/>
</dbReference>
<dbReference type="GO" id="GO:0071013">
    <property type="term" value="C:catalytic step 2 spliceosome"/>
    <property type="evidence" value="ECO:0007669"/>
    <property type="project" value="TreeGrafter"/>
</dbReference>
<accession>A0A9Q0H5C4</accession>
<feature type="compositionally biased region" description="Acidic residues" evidence="1">
    <location>
        <begin position="187"/>
        <end position="216"/>
    </location>
</feature>
<evidence type="ECO:0000313" key="2">
    <source>
        <dbReference type="EMBL" id="KAJ4959848.1"/>
    </source>
</evidence>
<reference evidence="2" key="1">
    <citation type="journal article" date="2023" name="Plant J.">
        <title>The genome of the king protea, Protea cynaroides.</title>
        <authorList>
            <person name="Chang J."/>
            <person name="Duong T.A."/>
            <person name="Schoeman C."/>
            <person name="Ma X."/>
            <person name="Roodt D."/>
            <person name="Barker N."/>
            <person name="Li Z."/>
            <person name="Van de Peer Y."/>
            <person name="Mizrachi E."/>
        </authorList>
    </citation>
    <scope>NUCLEOTIDE SEQUENCE</scope>
    <source>
        <tissue evidence="2">Young leaves</tissue>
    </source>
</reference>
<dbReference type="InterPro" id="IPR016024">
    <property type="entry name" value="ARM-type_fold"/>
</dbReference>
<dbReference type="Gene3D" id="1.25.40.180">
    <property type="match status" value="2"/>
</dbReference>
<name>A0A9Q0H5C4_9MAGN</name>
<proteinExistence type="predicted"/>
<dbReference type="SUPFAM" id="SSF48371">
    <property type="entry name" value="ARM repeat"/>
    <property type="match status" value="1"/>
</dbReference>
<dbReference type="Proteomes" id="UP001141806">
    <property type="component" value="Unassembled WGS sequence"/>
</dbReference>
<comment type="caution">
    <text evidence="2">The sequence shown here is derived from an EMBL/GenBank/DDBJ whole genome shotgun (WGS) entry which is preliminary data.</text>
</comment>
<feature type="region of interest" description="Disordered" evidence="1">
    <location>
        <begin position="182"/>
        <end position="222"/>
    </location>
</feature>
<dbReference type="OrthoDB" id="1924287at2759"/>
<organism evidence="2 3">
    <name type="scientific">Protea cynaroides</name>
    <dbReference type="NCBI Taxonomy" id="273540"/>
    <lineage>
        <taxon>Eukaryota</taxon>
        <taxon>Viridiplantae</taxon>
        <taxon>Streptophyta</taxon>
        <taxon>Embryophyta</taxon>
        <taxon>Tracheophyta</taxon>
        <taxon>Spermatophyta</taxon>
        <taxon>Magnoliopsida</taxon>
        <taxon>Proteales</taxon>
        <taxon>Proteaceae</taxon>
        <taxon>Protea</taxon>
    </lineage>
</organism>
<protein>
    <submittedName>
        <fullName evidence="2">Uncharacterized protein</fullName>
    </submittedName>
</protein>
<gene>
    <name evidence="2" type="ORF">NE237_019758</name>
</gene>
<dbReference type="GO" id="GO:0003723">
    <property type="term" value="F:RNA binding"/>
    <property type="evidence" value="ECO:0007669"/>
    <property type="project" value="TreeGrafter"/>
</dbReference>
<evidence type="ECO:0000313" key="3">
    <source>
        <dbReference type="Proteomes" id="UP001141806"/>
    </source>
</evidence>
<dbReference type="EMBL" id="JAMYWD010000009">
    <property type="protein sequence ID" value="KAJ4959848.1"/>
    <property type="molecule type" value="Genomic_DNA"/>
</dbReference>
<dbReference type="PANTHER" id="PTHR18034:SF3">
    <property type="entry name" value="PRE-MRNA-SPLICING FACTOR CWC22 HOMOLOG"/>
    <property type="match status" value="1"/>
</dbReference>
<sequence>MVTRDRNLGRSGGVYIPPFKLARMMKEMQDKSSIEYQRMTWDALRRMTWDALRKSINGLVNKPQLLAAVKFIAHLNAVHYFKTFHHRRGLCVIFERFRGILHEGEIDKRVHFLIEALFAIRKTKFQDYPAVHPELDLVEQEYQLTHEISLDDEIEAEISSDILKPDPNFLENEQRYEELKKNILGEESSEDEGGSEAGTDDEDDEESEEEEDEEETMEIKDETKMNLVNLRRTIYLTIMLSVDFEEAGHKLLKIKLGPCQEMLYCTSLSWSADRGTLFTGYTDGTISGESVTIRRSFHLRWSCASCCWNAAVKG</sequence>
<dbReference type="AlphaFoldDB" id="A0A9Q0H5C4"/>
<keyword evidence="3" id="KW-1185">Reference proteome</keyword>
<dbReference type="GO" id="GO:0000398">
    <property type="term" value="P:mRNA splicing, via spliceosome"/>
    <property type="evidence" value="ECO:0007669"/>
    <property type="project" value="TreeGrafter"/>
</dbReference>
<dbReference type="InterPro" id="IPR050781">
    <property type="entry name" value="CWC22_splicing_factor"/>
</dbReference>
<evidence type="ECO:0000256" key="1">
    <source>
        <dbReference type="SAM" id="MobiDB-lite"/>
    </source>
</evidence>